<evidence type="ECO:0000313" key="3">
    <source>
        <dbReference type="Proteomes" id="UP000838756"/>
    </source>
</evidence>
<evidence type="ECO:0000313" key="2">
    <source>
        <dbReference type="EMBL" id="CAH2238645.1"/>
    </source>
</evidence>
<dbReference type="Proteomes" id="UP000838756">
    <property type="component" value="Unassembled WGS sequence"/>
</dbReference>
<sequence length="74" mass="8627">MANGTAVPIRPERRMAQDRAWQSNAKTTWDPQPHLRKSEELGWPELALSEKEFDIQQADSLCADNGPVRRRRRR</sequence>
<reference evidence="2" key="1">
    <citation type="submission" date="2022-03" db="EMBL/GenBank/DDBJ databases">
        <authorList>
            <person name="Lindestad O."/>
        </authorList>
    </citation>
    <scope>NUCLEOTIDE SEQUENCE</scope>
</reference>
<feature type="region of interest" description="Disordered" evidence="1">
    <location>
        <begin position="1"/>
        <end position="37"/>
    </location>
</feature>
<name>A0A8S4RPG2_9NEOP</name>
<proteinExistence type="predicted"/>
<gene>
    <name evidence="2" type="primary">jg13036</name>
    <name evidence="2" type="ORF">PAEG_LOCUS15708</name>
</gene>
<evidence type="ECO:0000256" key="1">
    <source>
        <dbReference type="SAM" id="MobiDB-lite"/>
    </source>
</evidence>
<protein>
    <submittedName>
        <fullName evidence="2">Jg13036 protein</fullName>
    </submittedName>
</protein>
<dbReference type="EMBL" id="CAKXAJ010025374">
    <property type="protein sequence ID" value="CAH2238645.1"/>
    <property type="molecule type" value="Genomic_DNA"/>
</dbReference>
<dbReference type="AlphaFoldDB" id="A0A8S4RPG2"/>
<accession>A0A8S4RPG2</accession>
<feature type="compositionally biased region" description="Polar residues" evidence="1">
    <location>
        <begin position="20"/>
        <end position="30"/>
    </location>
</feature>
<keyword evidence="3" id="KW-1185">Reference proteome</keyword>
<comment type="caution">
    <text evidence="2">The sequence shown here is derived from an EMBL/GenBank/DDBJ whole genome shotgun (WGS) entry which is preliminary data.</text>
</comment>
<organism evidence="2 3">
    <name type="scientific">Pararge aegeria aegeria</name>
    <dbReference type="NCBI Taxonomy" id="348720"/>
    <lineage>
        <taxon>Eukaryota</taxon>
        <taxon>Metazoa</taxon>
        <taxon>Ecdysozoa</taxon>
        <taxon>Arthropoda</taxon>
        <taxon>Hexapoda</taxon>
        <taxon>Insecta</taxon>
        <taxon>Pterygota</taxon>
        <taxon>Neoptera</taxon>
        <taxon>Endopterygota</taxon>
        <taxon>Lepidoptera</taxon>
        <taxon>Glossata</taxon>
        <taxon>Ditrysia</taxon>
        <taxon>Papilionoidea</taxon>
        <taxon>Nymphalidae</taxon>
        <taxon>Satyrinae</taxon>
        <taxon>Satyrini</taxon>
        <taxon>Parargina</taxon>
        <taxon>Pararge</taxon>
    </lineage>
</organism>